<protein>
    <recommendedName>
        <fullName evidence="4">PNPLA domain-containing protein</fullName>
    </recommendedName>
</protein>
<dbReference type="PROSITE" id="PS51635">
    <property type="entry name" value="PNPLA"/>
    <property type="match status" value="1"/>
</dbReference>
<feature type="active site" description="Nucleophile" evidence="2">
    <location>
        <position position="53"/>
    </location>
</feature>
<feature type="domain" description="PNPLA" evidence="4">
    <location>
        <begin position="16"/>
        <end position="188"/>
    </location>
</feature>
<keyword evidence="3" id="KW-0472">Membrane</keyword>
<evidence type="ECO:0000313" key="5">
    <source>
        <dbReference type="EMBL" id="GMR50714.1"/>
    </source>
</evidence>
<gene>
    <name evidence="5" type="ORF">PMAYCL1PPCAC_20909</name>
</gene>
<keyword evidence="3" id="KW-0812">Transmembrane</keyword>
<dbReference type="InterPro" id="IPR033562">
    <property type="entry name" value="PLPL"/>
</dbReference>
<reference evidence="6" key="1">
    <citation type="submission" date="2022-10" db="EMBL/GenBank/DDBJ databases">
        <title>Genome assembly of Pristionchus species.</title>
        <authorList>
            <person name="Yoshida K."/>
            <person name="Sommer R.J."/>
        </authorList>
    </citation>
    <scope>NUCLEOTIDE SEQUENCE [LARGE SCALE GENOMIC DNA]</scope>
    <source>
        <strain evidence="6">RS5460</strain>
    </source>
</reference>
<dbReference type="PANTHER" id="PTHR12406:SF38">
    <property type="entry name" value="PNPLA DOMAIN-CONTAINING PROTEIN"/>
    <property type="match status" value="1"/>
</dbReference>
<keyword evidence="2" id="KW-0378">Hydrolase</keyword>
<dbReference type="Proteomes" id="UP001328107">
    <property type="component" value="Unassembled WGS sequence"/>
</dbReference>
<dbReference type="GO" id="GO:0016020">
    <property type="term" value="C:membrane"/>
    <property type="evidence" value="ECO:0007669"/>
    <property type="project" value="TreeGrafter"/>
</dbReference>
<feature type="short sequence motif" description="DGA/G" evidence="2">
    <location>
        <begin position="175"/>
        <end position="177"/>
    </location>
</feature>
<evidence type="ECO:0000256" key="3">
    <source>
        <dbReference type="SAM" id="Phobius"/>
    </source>
</evidence>
<evidence type="ECO:0000256" key="2">
    <source>
        <dbReference type="PROSITE-ProRule" id="PRU01161"/>
    </source>
</evidence>
<dbReference type="PANTHER" id="PTHR12406">
    <property type="entry name" value="CALCIUM-INDEPENDENT PHOSPHOLIPASE A2 IPLA2 -RELATED"/>
    <property type="match status" value="1"/>
</dbReference>
<organism evidence="5 6">
    <name type="scientific">Pristionchus mayeri</name>
    <dbReference type="NCBI Taxonomy" id="1317129"/>
    <lineage>
        <taxon>Eukaryota</taxon>
        <taxon>Metazoa</taxon>
        <taxon>Ecdysozoa</taxon>
        <taxon>Nematoda</taxon>
        <taxon>Chromadorea</taxon>
        <taxon>Rhabditida</taxon>
        <taxon>Rhabditina</taxon>
        <taxon>Diplogasteromorpha</taxon>
        <taxon>Diplogasteroidea</taxon>
        <taxon>Neodiplogasteridae</taxon>
        <taxon>Pristionchus</taxon>
    </lineage>
</organism>
<dbReference type="Gene3D" id="3.40.1090.10">
    <property type="entry name" value="Cytosolic phospholipase A2 catalytic domain"/>
    <property type="match status" value="2"/>
</dbReference>
<feature type="active site" description="Proton acceptor" evidence="2">
    <location>
        <position position="175"/>
    </location>
</feature>
<dbReference type="GO" id="GO:0055088">
    <property type="term" value="P:lipid homeostasis"/>
    <property type="evidence" value="ECO:0007669"/>
    <property type="project" value="TreeGrafter"/>
</dbReference>
<dbReference type="GO" id="GO:0005737">
    <property type="term" value="C:cytoplasm"/>
    <property type="evidence" value="ECO:0007669"/>
    <property type="project" value="TreeGrafter"/>
</dbReference>
<dbReference type="GO" id="GO:0005811">
    <property type="term" value="C:lipid droplet"/>
    <property type="evidence" value="ECO:0007669"/>
    <property type="project" value="TreeGrafter"/>
</dbReference>
<accession>A0AAN5I3W6</accession>
<dbReference type="GO" id="GO:0019433">
    <property type="term" value="P:triglyceride catabolic process"/>
    <property type="evidence" value="ECO:0007669"/>
    <property type="project" value="TreeGrafter"/>
</dbReference>
<proteinExistence type="predicted"/>
<evidence type="ECO:0000259" key="4">
    <source>
        <dbReference type="PROSITE" id="PS51635"/>
    </source>
</evidence>
<dbReference type="GO" id="GO:0004806">
    <property type="term" value="F:triacylglycerol lipase activity"/>
    <property type="evidence" value="ECO:0007669"/>
    <property type="project" value="TreeGrafter"/>
</dbReference>
<comment type="caution">
    <text evidence="2">Lacks conserved residue(s) required for the propagation of feature annotation.</text>
</comment>
<feature type="non-terminal residue" evidence="5">
    <location>
        <position position="1"/>
    </location>
</feature>
<sequence length="272" mass="30327">PTLTYRNLLDQADLGITFAGCGFLCTYHFGVIKCLMRNGKTLTSRIRRVSGASAGSLVAAMTVLSPDKLDESMEVIMAMADKIHSLPFGALTPGFNLGEQLVEVLGKFFPQDISVADHRLFISLTQHKTRVNCLVSTYPDRAYLITCLSASCYIPMYTSGLTAPVPVIDGEPWVDGGYTNNLPDYSDLRTITVSPLCMVCDITPPHDAFFDWTIGMANMHLKVKFRNILRGAQTLFPPSRRRLRQFYEQGYRDAFKFLLDNDMLERDTGSSV</sequence>
<feature type="short sequence motif" description="GXSXG" evidence="2">
    <location>
        <begin position="51"/>
        <end position="55"/>
    </location>
</feature>
<evidence type="ECO:0000256" key="1">
    <source>
        <dbReference type="ARBA" id="ARBA00023098"/>
    </source>
</evidence>
<keyword evidence="1 2" id="KW-0443">Lipid metabolism</keyword>
<keyword evidence="3" id="KW-1133">Transmembrane helix</keyword>
<dbReference type="EMBL" id="BTRK01000004">
    <property type="protein sequence ID" value="GMR50714.1"/>
    <property type="molecule type" value="Genomic_DNA"/>
</dbReference>
<dbReference type="InterPro" id="IPR016035">
    <property type="entry name" value="Acyl_Trfase/lysoPLipase"/>
</dbReference>
<dbReference type="SUPFAM" id="SSF52151">
    <property type="entry name" value="FabD/lysophospholipase-like"/>
    <property type="match status" value="1"/>
</dbReference>
<keyword evidence="6" id="KW-1185">Reference proteome</keyword>
<keyword evidence="2" id="KW-0442">Lipid degradation</keyword>
<evidence type="ECO:0000313" key="6">
    <source>
        <dbReference type="Proteomes" id="UP001328107"/>
    </source>
</evidence>
<comment type="caution">
    <text evidence="5">The sequence shown here is derived from an EMBL/GenBank/DDBJ whole genome shotgun (WGS) entry which is preliminary data.</text>
</comment>
<name>A0AAN5I3W6_9BILA</name>
<feature type="transmembrane region" description="Helical" evidence="3">
    <location>
        <begin position="14"/>
        <end position="36"/>
    </location>
</feature>
<dbReference type="Pfam" id="PF01734">
    <property type="entry name" value="Patatin"/>
    <property type="match status" value="1"/>
</dbReference>
<dbReference type="InterPro" id="IPR002641">
    <property type="entry name" value="PNPLA_dom"/>
</dbReference>
<dbReference type="AlphaFoldDB" id="A0AAN5I3W6"/>